<organism evidence="7 8">
    <name type="scientific">Digitaria exilis</name>
    <dbReference type="NCBI Taxonomy" id="1010633"/>
    <lineage>
        <taxon>Eukaryota</taxon>
        <taxon>Viridiplantae</taxon>
        <taxon>Streptophyta</taxon>
        <taxon>Embryophyta</taxon>
        <taxon>Tracheophyta</taxon>
        <taxon>Spermatophyta</taxon>
        <taxon>Magnoliopsida</taxon>
        <taxon>Liliopsida</taxon>
        <taxon>Poales</taxon>
        <taxon>Poaceae</taxon>
        <taxon>PACMAD clade</taxon>
        <taxon>Panicoideae</taxon>
        <taxon>Panicodae</taxon>
        <taxon>Paniceae</taxon>
        <taxon>Anthephorinae</taxon>
        <taxon>Digitaria</taxon>
    </lineage>
</organism>
<keyword evidence="4 5" id="KW-0472">Membrane</keyword>
<evidence type="ECO:0000256" key="3">
    <source>
        <dbReference type="ARBA" id="ARBA00022989"/>
    </source>
</evidence>
<evidence type="ECO:0000256" key="1">
    <source>
        <dbReference type="ARBA" id="ARBA00004370"/>
    </source>
</evidence>
<dbReference type="PANTHER" id="PTHR23241">
    <property type="entry name" value="LATE EMBRYOGENESIS ABUNDANT PLANTS LEA-RELATED"/>
    <property type="match status" value="1"/>
</dbReference>
<dbReference type="Proteomes" id="UP000636709">
    <property type="component" value="Unassembled WGS sequence"/>
</dbReference>
<feature type="transmembrane region" description="Helical" evidence="5">
    <location>
        <begin position="101"/>
        <end position="119"/>
    </location>
</feature>
<keyword evidence="3 5" id="KW-1133">Transmembrane helix</keyword>
<dbReference type="GO" id="GO:0016020">
    <property type="term" value="C:membrane"/>
    <property type="evidence" value="ECO:0007669"/>
    <property type="project" value="UniProtKB-SubCell"/>
</dbReference>
<accession>A0A835E5N5</accession>
<dbReference type="EMBL" id="JACEFO010002299">
    <property type="protein sequence ID" value="KAF8667629.1"/>
    <property type="molecule type" value="Genomic_DNA"/>
</dbReference>
<dbReference type="InterPro" id="IPR053009">
    <property type="entry name" value="Xanthocillin_Biosynth-Assoc"/>
</dbReference>
<dbReference type="OrthoDB" id="687102at2759"/>
<comment type="caution">
    <text evidence="7">The sequence shown here is derived from an EMBL/GenBank/DDBJ whole genome shotgun (WGS) entry which is preliminary data.</text>
</comment>
<dbReference type="AlphaFoldDB" id="A0A835E5N5"/>
<evidence type="ECO:0000259" key="6">
    <source>
        <dbReference type="Pfam" id="PF13664"/>
    </source>
</evidence>
<dbReference type="InterPro" id="IPR025423">
    <property type="entry name" value="TMEM205-like"/>
</dbReference>
<feature type="transmembrane region" description="Helical" evidence="5">
    <location>
        <begin position="31"/>
        <end position="60"/>
    </location>
</feature>
<feature type="transmembrane region" description="Helical" evidence="5">
    <location>
        <begin position="72"/>
        <end position="89"/>
    </location>
</feature>
<dbReference type="Pfam" id="PF13664">
    <property type="entry name" value="DUF4149"/>
    <property type="match status" value="1"/>
</dbReference>
<evidence type="ECO:0000256" key="5">
    <source>
        <dbReference type="SAM" id="Phobius"/>
    </source>
</evidence>
<feature type="domain" description="TMEM205-like" evidence="6">
    <location>
        <begin position="36"/>
        <end position="129"/>
    </location>
</feature>
<evidence type="ECO:0000313" key="7">
    <source>
        <dbReference type="EMBL" id="KAF8667629.1"/>
    </source>
</evidence>
<name>A0A835E5N5_9POAL</name>
<reference evidence="7" key="1">
    <citation type="submission" date="2020-07" db="EMBL/GenBank/DDBJ databases">
        <title>Genome sequence and genetic diversity analysis of an under-domesticated orphan crop, white fonio (Digitaria exilis).</title>
        <authorList>
            <person name="Bennetzen J.L."/>
            <person name="Chen S."/>
            <person name="Ma X."/>
            <person name="Wang X."/>
            <person name="Yssel A.E.J."/>
            <person name="Chaluvadi S.R."/>
            <person name="Johnson M."/>
            <person name="Gangashetty P."/>
            <person name="Hamidou F."/>
            <person name="Sanogo M.D."/>
            <person name="Zwaenepoel A."/>
            <person name="Wallace J."/>
            <person name="Van De Peer Y."/>
            <person name="Van Deynze A."/>
        </authorList>
    </citation>
    <scope>NUCLEOTIDE SEQUENCE</scope>
    <source>
        <tissue evidence="7">Leaves</tissue>
    </source>
</reference>
<dbReference type="PANTHER" id="PTHR23241:SF105">
    <property type="entry name" value="DUF4149 DOMAIN-CONTAINING PROTEIN"/>
    <property type="match status" value="1"/>
</dbReference>
<sequence>MAAAVLVAGGSAFTPAGLVGGGSPCATAAVKVAYLLCFATSWGATVWAVFISGVIMFLNLPRHMMGSLRGKVFPACFALTAAFAWLHHLPSSSSPADLRQFVVLAAAAGLDLANLLVFTPKTLEVHYIRHIQYNATSSYHIYI</sequence>
<evidence type="ECO:0000256" key="4">
    <source>
        <dbReference type="ARBA" id="ARBA00023136"/>
    </source>
</evidence>
<proteinExistence type="predicted"/>
<evidence type="ECO:0000256" key="2">
    <source>
        <dbReference type="ARBA" id="ARBA00022692"/>
    </source>
</evidence>
<gene>
    <name evidence="7" type="ORF">HU200_052835</name>
</gene>
<keyword evidence="8" id="KW-1185">Reference proteome</keyword>
<protein>
    <recommendedName>
        <fullName evidence="6">TMEM205-like domain-containing protein</fullName>
    </recommendedName>
</protein>
<comment type="subcellular location">
    <subcellularLocation>
        <location evidence="1">Membrane</location>
    </subcellularLocation>
</comment>
<evidence type="ECO:0000313" key="8">
    <source>
        <dbReference type="Proteomes" id="UP000636709"/>
    </source>
</evidence>
<keyword evidence="2 5" id="KW-0812">Transmembrane</keyword>